<keyword evidence="1" id="KW-0238">DNA-binding</keyword>
<dbReference type="SUPFAM" id="SSF47095">
    <property type="entry name" value="HMG-box"/>
    <property type="match status" value="1"/>
</dbReference>
<evidence type="ECO:0000313" key="3">
    <source>
        <dbReference type="EMBL" id="QHU07058.1"/>
    </source>
</evidence>
<dbReference type="PROSITE" id="PS50118">
    <property type="entry name" value="HMG_BOX_2"/>
    <property type="match status" value="1"/>
</dbReference>
<dbReference type="EMBL" id="MN740671">
    <property type="protein sequence ID" value="QHU07058.1"/>
    <property type="molecule type" value="Genomic_DNA"/>
</dbReference>
<dbReference type="AlphaFoldDB" id="A0A6C0JT41"/>
<dbReference type="PANTHER" id="PTHR48112:SF22">
    <property type="entry name" value="MITOCHONDRIAL TRANSCRIPTION FACTOR A, ISOFORM B"/>
    <property type="match status" value="1"/>
</dbReference>
<reference evidence="3" key="1">
    <citation type="journal article" date="2020" name="Nature">
        <title>Giant virus diversity and host interactions through global metagenomics.</title>
        <authorList>
            <person name="Schulz F."/>
            <person name="Roux S."/>
            <person name="Paez-Espino D."/>
            <person name="Jungbluth S."/>
            <person name="Walsh D.A."/>
            <person name="Denef V.J."/>
            <person name="McMahon K.D."/>
            <person name="Konstantinidis K.T."/>
            <person name="Eloe-Fadrosh E.A."/>
            <person name="Kyrpides N.C."/>
            <person name="Woyke T."/>
        </authorList>
    </citation>
    <scope>NUCLEOTIDE SEQUENCE</scope>
    <source>
        <strain evidence="3">GVMAG-S-1038524-41</strain>
    </source>
</reference>
<dbReference type="SMART" id="SM00398">
    <property type="entry name" value="HMG"/>
    <property type="match status" value="1"/>
</dbReference>
<evidence type="ECO:0000256" key="1">
    <source>
        <dbReference type="ARBA" id="ARBA00023125"/>
    </source>
</evidence>
<proteinExistence type="predicted"/>
<dbReference type="Gene3D" id="1.10.30.10">
    <property type="entry name" value="High mobility group box domain"/>
    <property type="match status" value="1"/>
</dbReference>
<evidence type="ECO:0000259" key="2">
    <source>
        <dbReference type="PROSITE" id="PS50118"/>
    </source>
</evidence>
<dbReference type="CDD" id="cd00084">
    <property type="entry name" value="HMG-box_SF"/>
    <property type="match status" value="1"/>
</dbReference>
<name>A0A6C0JT41_9ZZZZ</name>
<organism evidence="3">
    <name type="scientific">viral metagenome</name>
    <dbReference type="NCBI Taxonomy" id="1070528"/>
    <lineage>
        <taxon>unclassified sequences</taxon>
        <taxon>metagenomes</taxon>
        <taxon>organismal metagenomes</taxon>
    </lineage>
</organism>
<protein>
    <recommendedName>
        <fullName evidence="2">HMG box domain-containing protein</fullName>
    </recommendedName>
</protein>
<dbReference type="PANTHER" id="PTHR48112">
    <property type="entry name" value="HIGH MOBILITY GROUP PROTEIN DSP1"/>
    <property type="match status" value="1"/>
</dbReference>
<dbReference type="InterPro" id="IPR009071">
    <property type="entry name" value="HMG_box_dom"/>
</dbReference>
<dbReference type="GO" id="GO:0003677">
    <property type="term" value="F:DNA binding"/>
    <property type="evidence" value="ECO:0007669"/>
    <property type="project" value="UniProtKB-KW"/>
</dbReference>
<dbReference type="InterPro" id="IPR036910">
    <property type="entry name" value="HMG_box_dom_sf"/>
</dbReference>
<dbReference type="Pfam" id="PF00505">
    <property type="entry name" value="HMG_box"/>
    <property type="match status" value="1"/>
</dbReference>
<sequence>MASPDQIKNILDNIVLVSESVSPDNDRYSKQVFGLLQRTLKSLRKIEVQKVNTLGRALRSRPRSSYIIFCIDRHPELKKMFPDMNGKDTIRMLSMEWQTMTNEEKEPYTQQSKAESVRYAAPVEVSPMVSPMEVSPVEVQEKKKVPAILCRRPSRDDPARVPFTYDTMVNNINQTRARLGRHPIESARSSQPASNVRKTALSYEAMLLNVNQARYNAGVAPIRDAVLSTQRNMCPLQGDFNYNDRIAKACEGRWGR</sequence>
<feature type="domain" description="HMG box" evidence="2">
    <location>
        <begin position="59"/>
        <end position="119"/>
    </location>
</feature>
<dbReference type="InterPro" id="IPR050342">
    <property type="entry name" value="HMGB"/>
</dbReference>
<accession>A0A6C0JT41</accession>